<dbReference type="EMBL" id="JAGSOJ010000002">
    <property type="protein sequence ID" value="MCM1990286.1"/>
    <property type="molecule type" value="Genomic_DNA"/>
</dbReference>
<dbReference type="AlphaFoldDB" id="A0A9J6P268"/>
<protein>
    <submittedName>
        <fullName evidence="2">Chitobiase/beta-hexosaminidase C-terminal domain-containing protein</fullName>
    </submittedName>
</protein>
<evidence type="ECO:0000313" key="2">
    <source>
        <dbReference type="EMBL" id="MCM1990286.1"/>
    </source>
</evidence>
<dbReference type="RefSeq" id="WP_250859324.1">
    <property type="nucleotide sequence ID" value="NZ_JAGSOJ010000002.1"/>
</dbReference>
<accession>A0A9J6P268</accession>
<comment type="caution">
    <text evidence="2">The sequence shown here is derived from an EMBL/GenBank/DDBJ whole genome shotgun (WGS) entry which is preliminary data.</text>
</comment>
<dbReference type="Pfam" id="PF13290">
    <property type="entry name" value="CHB_HEX_C_1"/>
    <property type="match status" value="2"/>
</dbReference>
<keyword evidence="3" id="KW-1185">Reference proteome</keyword>
<dbReference type="InterPro" id="IPR059177">
    <property type="entry name" value="GH29D-like_dom"/>
</dbReference>
<evidence type="ECO:0000259" key="1">
    <source>
        <dbReference type="Pfam" id="PF13290"/>
    </source>
</evidence>
<reference evidence="2" key="2">
    <citation type="submission" date="2021-04" db="EMBL/GenBank/DDBJ databases">
        <authorList>
            <person name="Dong X."/>
        </authorList>
    </citation>
    <scope>NUCLEOTIDE SEQUENCE</scope>
    <source>
        <strain evidence="2">ZWT</strain>
    </source>
</reference>
<evidence type="ECO:0000313" key="3">
    <source>
        <dbReference type="Proteomes" id="UP001056429"/>
    </source>
</evidence>
<feature type="domain" description="GH29D-like beta-sandwich" evidence="1">
    <location>
        <begin position="180"/>
        <end position="245"/>
    </location>
</feature>
<feature type="domain" description="GH29D-like beta-sandwich" evidence="1">
    <location>
        <begin position="94"/>
        <end position="145"/>
    </location>
</feature>
<gene>
    <name evidence="2" type="ORF">KDK92_11120</name>
</gene>
<name>A0A9J6P268_9CLOT</name>
<dbReference type="Proteomes" id="UP001056429">
    <property type="component" value="Unassembled WGS sequence"/>
</dbReference>
<proteinExistence type="predicted"/>
<reference evidence="2" key="1">
    <citation type="journal article" date="2021" name="mSystems">
        <title>Bacteria and Archaea Synergistically Convert Glycine Betaine to Biogenic Methane in the Formosa Cold Seep of the South China Sea.</title>
        <authorList>
            <person name="Li L."/>
            <person name="Zhang W."/>
            <person name="Zhang S."/>
            <person name="Song L."/>
            <person name="Sun Q."/>
            <person name="Zhang H."/>
            <person name="Xiang H."/>
            <person name="Dong X."/>
        </authorList>
    </citation>
    <scope>NUCLEOTIDE SEQUENCE</scope>
    <source>
        <strain evidence="2">ZWT</strain>
    </source>
</reference>
<organism evidence="2 3">
    <name type="scientific">Oceanirhabdus seepicola</name>
    <dbReference type="NCBI Taxonomy" id="2828781"/>
    <lineage>
        <taxon>Bacteria</taxon>
        <taxon>Bacillati</taxon>
        <taxon>Bacillota</taxon>
        <taxon>Clostridia</taxon>
        <taxon>Eubacteriales</taxon>
        <taxon>Clostridiaceae</taxon>
        <taxon>Oceanirhabdus</taxon>
    </lineage>
</organism>
<sequence length="360" mass="39735">MRKKINKRISLITLIAFFIGILSIGIPMSTNADTSSNVSLTNSDKSKYGIAINTDGTVAIIELNNDDITAGTETEKSIGVVDSNVSDQEEVPVGTVVTLSTTTTGAAIIYTLDESEPTTESGVIYELPITIEDDVTIKACVYKESSYGEIVQFDYKVVKTEQAKQIKQNKQVEPVKTSIPEGSVTTGTSIELSTTTTGAAIYYEIEELDFIDTTTSQAIKYNKPIIIDSSKKITAYAVKEGYKDSIKSEFTYTIENQVVIQRELDDEVIAGEFSMFKMKAKNLRNEYKSVSLVIAVYDEKDRMIDYIYVSDVLKPGEMTEMEYGLRVSESGSYIKSFIIDNLNGLVPVSNTIKIPVKSKE</sequence>